<organism evidence="1">
    <name type="scientific">Rhodanobacter sp. IGA1.0</name>
    <dbReference type="NCBI Taxonomy" id="3158582"/>
    <lineage>
        <taxon>Bacteria</taxon>
        <taxon>Pseudomonadati</taxon>
        <taxon>Pseudomonadota</taxon>
        <taxon>Gammaproteobacteria</taxon>
        <taxon>Lysobacterales</taxon>
        <taxon>Rhodanobacteraceae</taxon>
        <taxon>Rhodanobacter</taxon>
    </lineage>
</organism>
<dbReference type="AlphaFoldDB" id="A0AAU7QKL2"/>
<proteinExistence type="predicted"/>
<reference evidence="1" key="1">
    <citation type="submission" date="2024-06" db="EMBL/GenBank/DDBJ databases">
        <authorList>
            <person name="Sun Y."/>
        </authorList>
    </citation>
    <scope>NUCLEOTIDE SEQUENCE</scope>
    <source>
        <strain evidence="1">IGA1.0</strain>
    </source>
</reference>
<sequence>MHKYPEGLLDWSGDRAGGVKKLFYKGSGRPSGDVITTRLLKRLSDWAQNIASGKEGTPRAVLLIGGPGNGKTEAIEYTIQELDAAMQLGGALREEFAAQYSGGGDLTRRLVQTNRTQFPKCSRISAIALVQDGSEGEQGDSATPAEHVCNDMRMLLEGHEGYVYMACVNRGVLDDALILSTERGDSKVVGLIKQVVQSASLVAKGIACWPLDGYPTFGVWPMDVESLVEETNSVASAARQVLNVATREEMWPEFASCEAGDHCPFCINRKLLAGEPHRSSYIQILRWFEIASGKRWNFRDLFSLTAFLLAGTTESAGVGTYHPCRWSASLLSPKERDPVKAEAKRVRGLFKLVAAQYQHALFGAWPVEKASALKRDIKELKVDTQPALVALQQFLALDKRKESTSTLRTQLAGMGSYLDPAFASPALEVAVSANTTIRFEDLDRRFSLSIQEARRFLQKYQCLSSIEIDLLKALEVADVMLSDESTRRRKPAVAERIQAFVRLIACRIARRSIGVRCGITKDSDVLAEFNQVLNGNASALQVATQQVEGLLNSKDRRFVVSLNTTFGEPLPPPERRVILTTDIQRVRPMPQLLDDSRPRFPVRFLSVGSGAAAQPVALTYELFKATTSLRKGMVPASLPRSVVALLDTTRAKLAGSVVRDEETLEGSKIHLGIRDDVIVRNFGTFLIRKEQV</sequence>
<evidence type="ECO:0008006" key="2">
    <source>
        <dbReference type="Google" id="ProtNLM"/>
    </source>
</evidence>
<dbReference type="RefSeq" id="WP_350016222.1">
    <property type="nucleotide sequence ID" value="NZ_CP157948.1"/>
</dbReference>
<gene>
    <name evidence="1" type="ORF">ABNK63_16285</name>
</gene>
<protein>
    <recommendedName>
        <fullName evidence="2">ATP-binding protein</fullName>
    </recommendedName>
</protein>
<name>A0AAU7QKL2_9GAMM</name>
<dbReference type="EMBL" id="CP157948">
    <property type="protein sequence ID" value="XBS89929.1"/>
    <property type="molecule type" value="Genomic_DNA"/>
</dbReference>
<accession>A0AAU7QKL2</accession>
<evidence type="ECO:0000313" key="1">
    <source>
        <dbReference type="EMBL" id="XBS89929.1"/>
    </source>
</evidence>